<evidence type="ECO:0000256" key="3">
    <source>
        <dbReference type="ARBA" id="ARBA00022692"/>
    </source>
</evidence>
<dbReference type="PANTHER" id="PTHR11819">
    <property type="entry name" value="SOLUTE CARRIER FAMILY 5"/>
    <property type="match status" value="1"/>
</dbReference>
<dbReference type="InterPro" id="IPR001734">
    <property type="entry name" value="Na/solute_symporter"/>
</dbReference>
<feature type="transmembrane region" description="Helical" evidence="7">
    <location>
        <begin position="51"/>
        <end position="69"/>
    </location>
</feature>
<accession>A0ABX0P5W6</accession>
<comment type="caution">
    <text evidence="8">The sequence shown here is derived from an EMBL/GenBank/DDBJ whole genome shotgun (WGS) entry which is preliminary data.</text>
</comment>
<dbReference type="EMBL" id="JAAQOM010000001">
    <property type="protein sequence ID" value="NIA52033.1"/>
    <property type="molecule type" value="Genomic_DNA"/>
</dbReference>
<dbReference type="Gene3D" id="1.20.1730.10">
    <property type="entry name" value="Sodium/glucose cotransporter"/>
    <property type="match status" value="1"/>
</dbReference>
<evidence type="ECO:0000256" key="6">
    <source>
        <dbReference type="RuleBase" id="RU362091"/>
    </source>
</evidence>
<dbReference type="PROSITE" id="PS50283">
    <property type="entry name" value="NA_SOLUT_SYMP_3"/>
    <property type="match status" value="1"/>
</dbReference>
<evidence type="ECO:0000256" key="1">
    <source>
        <dbReference type="ARBA" id="ARBA00004141"/>
    </source>
</evidence>
<comment type="subcellular location">
    <subcellularLocation>
        <location evidence="1">Membrane</location>
        <topology evidence="1">Multi-pass membrane protein</topology>
    </subcellularLocation>
</comment>
<keyword evidence="9" id="KW-1185">Reference proteome</keyword>
<evidence type="ECO:0000256" key="7">
    <source>
        <dbReference type="SAM" id="Phobius"/>
    </source>
</evidence>
<proteinExistence type="inferred from homology"/>
<evidence type="ECO:0000256" key="4">
    <source>
        <dbReference type="ARBA" id="ARBA00022989"/>
    </source>
</evidence>
<keyword evidence="5 7" id="KW-0472">Membrane</keyword>
<feature type="transmembrane region" description="Helical" evidence="7">
    <location>
        <begin position="21"/>
        <end position="39"/>
    </location>
</feature>
<reference evidence="8 9" key="1">
    <citation type="submission" date="2020-03" db="EMBL/GenBank/DDBJ databases">
        <title>Genome sequence of strain Massilia sp. TW-1.</title>
        <authorList>
            <person name="Chaudhary D.K."/>
        </authorList>
    </citation>
    <scope>NUCLEOTIDE SEQUENCE [LARGE SCALE GENOMIC DNA]</scope>
    <source>
        <strain evidence="8 9">TW-1</strain>
    </source>
</reference>
<gene>
    <name evidence="8" type="ORF">HAV22_00005</name>
</gene>
<feature type="transmembrane region" description="Helical" evidence="7">
    <location>
        <begin position="163"/>
        <end position="182"/>
    </location>
</feature>
<feature type="non-terminal residue" evidence="8">
    <location>
        <position position="1"/>
    </location>
</feature>
<dbReference type="Proteomes" id="UP000716322">
    <property type="component" value="Unassembled WGS sequence"/>
</dbReference>
<feature type="transmembrane region" description="Helical" evidence="7">
    <location>
        <begin position="76"/>
        <end position="94"/>
    </location>
</feature>
<protein>
    <submittedName>
        <fullName evidence="8">Sodium transporter</fullName>
    </submittedName>
</protein>
<evidence type="ECO:0000313" key="9">
    <source>
        <dbReference type="Proteomes" id="UP000716322"/>
    </source>
</evidence>
<feature type="transmembrane region" description="Helical" evidence="7">
    <location>
        <begin position="125"/>
        <end position="143"/>
    </location>
</feature>
<dbReference type="PANTHER" id="PTHR11819:SF195">
    <property type="entry name" value="SODIUM_GLUCOSE COTRANSPORTER 4"/>
    <property type="match status" value="1"/>
</dbReference>
<dbReference type="InterPro" id="IPR038377">
    <property type="entry name" value="Na/Glc_symporter_sf"/>
</dbReference>
<keyword evidence="4 7" id="KW-1133">Transmembrane helix</keyword>
<keyword evidence="3 7" id="KW-0812">Transmembrane</keyword>
<evidence type="ECO:0000313" key="8">
    <source>
        <dbReference type="EMBL" id="NIA52033.1"/>
    </source>
</evidence>
<evidence type="ECO:0000256" key="5">
    <source>
        <dbReference type="ARBA" id="ARBA00023136"/>
    </source>
</evidence>
<comment type="similarity">
    <text evidence="2 6">Belongs to the sodium:solute symporter (SSF) (TC 2.A.21) family.</text>
</comment>
<name>A0ABX0P5W6_9BURK</name>
<sequence>IYQKRLHPDVTEKKMVWIGRVTVVVSMLLAVVIAPLMGIDKKGGFQYIQEYTGFVSPGILAMFLLGFFWKKTTSSAAMFATIGGLVFSIILKFLPTMMDLSFLAPIGFAHDNGSGVYEIPFLDRMFIVFWLVVAGMVLLSTVFARGKVKALIVDTKLFKVDGAFALGSAVICVALATIYGMWW</sequence>
<evidence type="ECO:0000256" key="2">
    <source>
        <dbReference type="ARBA" id="ARBA00006434"/>
    </source>
</evidence>
<dbReference type="Pfam" id="PF00474">
    <property type="entry name" value="SSF"/>
    <property type="match status" value="1"/>
</dbReference>
<organism evidence="8 9">
    <name type="scientific">Telluria antibiotica</name>
    <dbReference type="NCBI Taxonomy" id="2717319"/>
    <lineage>
        <taxon>Bacteria</taxon>
        <taxon>Pseudomonadati</taxon>
        <taxon>Pseudomonadota</taxon>
        <taxon>Betaproteobacteria</taxon>
        <taxon>Burkholderiales</taxon>
        <taxon>Oxalobacteraceae</taxon>
        <taxon>Telluria group</taxon>
        <taxon>Telluria</taxon>
    </lineage>
</organism>